<dbReference type="EC" id="2.3.2.27" evidence="3"/>
<evidence type="ECO:0000256" key="4">
    <source>
        <dbReference type="ARBA" id="ARBA00022679"/>
    </source>
</evidence>
<dbReference type="EnsemblPlants" id="KEH43293">
    <property type="protein sequence ID" value="KEH43293"/>
    <property type="gene ID" value="MTR_1g089960"/>
</dbReference>
<dbReference type="GO" id="GO:0016020">
    <property type="term" value="C:membrane"/>
    <property type="evidence" value="ECO:0007669"/>
    <property type="project" value="UniProtKB-SubCell"/>
</dbReference>
<reference evidence="14 16" key="1">
    <citation type="journal article" date="2011" name="Nature">
        <title>The Medicago genome provides insight into the evolution of rhizobial symbioses.</title>
        <authorList>
            <person name="Young N.D."/>
            <person name="Debelle F."/>
            <person name="Oldroyd G.E."/>
            <person name="Geurts R."/>
            <person name="Cannon S.B."/>
            <person name="Udvardi M.K."/>
            <person name="Benedito V.A."/>
            <person name="Mayer K.F."/>
            <person name="Gouzy J."/>
            <person name="Schoof H."/>
            <person name="Van de Peer Y."/>
            <person name="Proost S."/>
            <person name="Cook D.R."/>
            <person name="Meyers B.C."/>
            <person name="Spannagl M."/>
            <person name="Cheung F."/>
            <person name="De Mita S."/>
            <person name="Krishnakumar V."/>
            <person name="Gundlach H."/>
            <person name="Zhou S."/>
            <person name="Mudge J."/>
            <person name="Bharti A.K."/>
            <person name="Murray J.D."/>
            <person name="Naoumkina M.A."/>
            <person name="Rosen B."/>
            <person name="Silverstein K.A."/>
            <person name="Tang H."/>
            <person name="Rombauts S."/>
            <person name="Zhao P.X."/>
            <person name="Zhou P."/>
            <person name="Barbe V."/>
            <person name="Bardou P."/>
            <person name="Bechner M."/>
            <person name="Bellec A."/>
            <person name="Berger A."/>
            <person name="Berges H."/>
            <person name="Bidwell S."/>
            <person name="Bisseling T."/>
            <person name="Choisne N."/>
            <person name="Couloux A."/>
            <person name="Denny R."/>
            <person name="Deshpande S."/>
            <person name="Dai X."/>
            <person name="Doyle J.J."/>
            <person name="Dudez A.M."/>
            <person name="Farmer A.D."/>
            <person name="Fouteau S."/>
            <person name="Franken C."/>
            <person name="Gibelin C."/>
            <person name="Gish J."/>
            <person name="Goldstein S."/>
            <person name="Gonzalez A.J."/>
            <person name="Green P.J."/>
            <person name="Hallab A."/>
            <person name="Hartog M."/>
            <person name="Hua A."/>
            <person name="Humphray S.J."/>
            <person name="Jeong D.H."/>
            <person name="Jing Y."/>
            <person name="Jocker A."/>
            <person name="Kenton S.M."/>
            <person name="Kim D.J."/>
            <person name="Klee K."/>
            <person name="Lai H."/>
            <person name="Lang C."/>
            <person name="Lin S."/>
            <person name="Macmil S.L."/>
            <person name="Magdelenat G."/>
            <person name="Matthews L."/>
            <person name="McCorrison J."/>
            <person name="Monaghan E.L."/>
            <person name="Mun J.H."/>
            <person name="Najar F.Z."/>
            <person name="Nicholson C."/>
            <person name="Noirot C."/>
            <person name="O'Bleness M."/>
            <person name="Paule C.R."/>
            <person name="Poulain J."/>
            <person name="Prion F."/>
            <person name="Qin B."/>
            <person name="Qu C."/>
            <person name="Retzel E.F."/>
            <person name="Riddle C."/>
            <person name="Sallet E."/>
            <person name="Samain S."/>
            <person name="Samson N."/>
            <person name="Sanders I."/>
            <person name="Saurat O."/>
            <person name="Scarpelli C."/>
            <person name="Schiex T."/>
            <person name="Segurens B."/>
            <person name="Severin A.J."/>
            <person name="Sherrier D.J."/>
            <person name="Shi R."/>
            <person name="Sims S."/>
            <person name="Singer S.R."/>
            <person name="Sinharoy S."/>
            <person name="Sterck L."/>
            <person name="Viollet A."/>
            <person name="Wang B.B."/>
            <person name="Wang K."/>
            <person name="Wang M."/>
            <person name="Wang X."/>
            <person name="Warfsmann J."/>
            <person name="Weissenbach J."/>
            <person name="White D.D."/>
            <person name="White J.D."/>
            <person name="Wiley G.B."/>
            <person name="Wincker P."/>
            <person name="Xing Y."/>
            <person name="Yang L."/>
            <person name="Yao Z."/>
            <person name="Ying F."/>
            <person name="Zhai J."/>
            <person name="Zhou L."/>
            <person name="Zuber A."/>
            <person name="Denarie J."/>
            <person name="Dixon R.A."/>
            <person name="May G.D."/>
            <person name="Schwartz D.C."/>
            <person name="Rogers J."/>
            <person name="Quetier F."/>
            <person name="Town C.D."/>
            <person name="Roe B.A."/>
        </authorList>
    </citation>
    <scope>NUCLEOTIDE SEQUENCE [LARGE SCALE GENOMIC DNA]</scope>
    <source>
        <strain evidence="14">A17</strain>
        <strain evidence="15 16">cv. Jemalong A17</strain>
    </source>
</reference>
<evidence type="ECO:0000256" key="8">
    <source>
        <dbReference type="ARBA" id="ARBA00022786"/>
    </source>
</evidence>
<dbReference type="GO" id="GO:1904215">
    <property type="term" value="P:regulation of protein import into chloroplast stroma"/>
    <property type="evidence" value="ECO:0000318"/>
    <property type="project" value="GO_Central"/>
</dbReference>
<comment type="catalytic activity">
    <reaction evidence="1">
        <text>S-ubiquitinyl-[E2 ubiquitin-conjugating enzyme]-L-cysteine + [acceptor protein]-L-lysine = [E2 ubiquitin-conjugating enzyme]-L-cysteine + N(6)-ubiquitinyl-[acceptor protein]-L-lysine.</text>
        <dbReference type="EC" id="2.3.2.27"/>
    </reaction>
</comment>
<accession>A0A072VPF2</accession>
<dbReference type="Pfam" id="PF12483">
    <property type="entry name" value="GIDE"/>
    <property type="match status" value="1"/>
</dbReference>
<dbReference type="STRING" id="3880.A0A072VPF2"/>
<feature type="signal peptide" evidence="12">
    <location>
        <begin position="1"/>
        <end position="17"/>
    </location>
</feature>
<evidence type="ECO:0000256" key="5">
    <source>
        <dbReference type="ARBA" id="ARBA00022692"/>
    </source>
</evidence>
<evidence type="ECO:0000313" key="14">
    <source>
        <dbReference type="EMBL" id="KEH43293.1"/>
    </source>
</evidence>
<keyword evidence="10" id="KW-1133">Transmembrane helix</keyword>
<gene>
    <name evidence="14" type="ordered locus">MTR_1g089960</name>
</gene>
<evidence type="ECO:0000256" key="3">
    <source>
        <dbReference type="ARBA" id="ARBA00012483"/>
    </source>
</evidence>
<dbReference type="AlphaFoldDB" id="A0A072VPF2"/>
<feature type="domain" description="E3 Ubiquitin ligase MUL1-like" evidence="13">
    <location>
        <begin position="239"/>
        <end position="385"/>
    </location>
</feature>
<reference evidence="14 16" key="2">
    <citation type="journal article" date="2014" name="BMC Genomics">
        <title>An improved genome release (version Mt4.0) for the model legume Medicago truncatula.</title>
        <authorList>
            <person name="Tang H."/>
            <person name="Krishnakumar V."/>
            <person name="Bidwell S."/>
            <person name="Rosen B."/>
            <person name="Chan A."/>
            <person name="Zhou S."/>
            <person name="Gentzbittel L."/>
            <person name="Childs K.L."/>
            <person name="Yandell M."/>
            <person name="Gundlach H."/>
            <person name="Mayer K.F."/>
            <person name="Schwartz D.C."/>
            <person name="Town C.D."/>
        </authorList>
    </citation>
    <scope>GENOME REANNOTATION</scope>
    <source>
        <strain evidence="14">A17</strain>
        <strain evidence="15 16">cv. Jemalong A17</strain>
    </source>
</reference>
<evidence type="ECO:0000256" key="1">
    <source>
        <dbReference type="ARBA" id="ARBA00000900"/>
    </source>
</evidence>
<keyword evidence="9" id="KW-0862">Zinc</keyword>
<comment type="subcellular location">
    <subcellularLocation>
        <location evidence="2">Membrane</location>
        <topology evidence="2">Multi-pass membrane protein</topology>
    </subcellularLocation>
</comment>
<dbReference type="PANTHER" id="PTHR47568">
    <property type="match status" value="1"/>
</dbReference>
<dbReference type="GO" id="GO:0009941">
    <property type="term" value="C:chloroplast envelope"/>
    <property type="evidence" value="ECO:0000318"/>
    <property type="project" value="GO_Central"/>
</dbReference>
<evidence type="ECO:0000313" key="15">
    <source>
        <dbReference type="EnsemblPlants" id="KEH43293"/>
    </source>
</evidence>
<evidence type="ECO:0000256" key="7">
    <source>
        <dbReference type="ARBA" id="ARBA00022771"/>
    </source>
</evidence>
<keyword evidence="7" id="KW-0863">Zinc-finger</keyword>
<evidence type="ECO:0000256" key="11">
    <source>
        <dbReference type="ARBA" id="ARBA00023136"/>
    </source>
</evidence>
<keyword evidence="6" id="KW-0479">Metal-binding</keyword>
<dbReference type="GO" id="GO:0061630">
    <property type="term" value="F:ubiquitin protein ligase activity"/>
    <property type="evidence" value="ECO:0007669"/>
    <property type="project" value="UniProtKB-EC"/>
</dbReference>
<dbReference type="InterPro" id="IPR044231">
    <property type="entry name" value="SP1/SPL1"/>
</dbReference>
<keyword evidence="12" id="KW-0732">Signal</keyword>
<name>A0A072VPF2_MEDTR</name>
<evidence type="ECO:0000259" key="13">
    <source>
        <dbReference type="Pfam" id="PF12483"/>
    </source>
</evidence>
<dbReference type="PANTHER" id="PTHR47568:SF2">
    <property type="entry name" value="E3 UBIQUITIN-PROTEIN LIGASE SP1-RELATED"/>
    <property type="match status" value="1"/>
</dbReference>
<proteinExistence type="predicted"/>
<dbReference type="EMBL" id="CM001217">
    <property type="protein sequence ID" value="KEH43293.1"/>
    <property type="molecule type" value="Genomic_DNA"/>
</dbReference>
<evidence type="ECO:0000256" key="12">
    <source>
        <dbReference type="SAM" id="SignalP"/>
    </source>
</evidence>
<evidence type="ECO:0000256" key="9">
    <source>
        <dbReference type="ARBA" id="ARBA00022833"/>
    </source>
</evidence>
<organism evidence="14 16">
    <name type="scientific">Medicago truncatula</name>
    <name type="common">Barrel medic</name>
    <name type="synonym">Medicago tribuloides</name>
    <dbReference type="NCBI Taxonomy" id="3880"/>
    <lineage>
        <taxon>Eukaryota</taxon>
        <taxon>Viridiplantae</taxon>
        <taxon>Streptophyta</taxon>
        <taxon>Embryophyta</taxon>
        <taxon>Tracheophyta</taxon>
        <taxon>Spermatophyta</taxon>
        <taxon>Magnoliopsida</taxon>
        <taxon>eudicotyledons</taxon>
        <taxon>Gunneridae</taxon>
        <taxon>Pentapetalae</taxon>
        <taxon>rosids</taxon>
        <taxon>fabids</taxon>
        <taxon>Fabales</taxon>
        <taxon>Fabaceae</taxon>
        <taxon>Papilionoideae</taxon>
        <taxon>50 kb inversion clade</taxon>
        <taxon>NPAAA clade</taxon>
        <taxon>Hologalegina</taxon>
        <taxon>IRL clade</taxon>
        <taxon>Trifolieae</taxon>
        <taxon>Medicago</taxon>
    </lineage>
</organism>
<dbReference type="Proteomes" id="UP000002051">
    <property type="component" value="Unassembled WGS sequence"/>
</dbReference>
<dbReference type="GO" id="GO:0008270">
    <property type="term" value="F:zinc ion binding"/>
    <property type="evidence" value="ECO:0007669"/>
    <property type="project" value="UniProtKB-KW"/>
</dbReference>
<evidence type="ECO:0000313" key="16">
    <source>
        <dbReference type="Proteomes" id="UP000002051"/>
    </source>
</evidence>
<dbReference type="GO" id="GO:0016567">
    <property type="term" value="P:protein ubiquitination"/>
    <property type="evidence" value="ECO:0007669"/>
    <property type="project" value="InterPro"/>
</dbReference>
<reference evidence="15" key="3">
    <citation type="submission" date="2015-04" db="UniProtKB">
        <authorList>
            <consortium name="EnsemblPlants"/>
        </authorList>
    </citation>
    <scope>IDENTIFICATION</scope>
    <source>
        <strain evidence="15">cv. Jemalong A17</strain>
    </source>
</reference>
<keyword evidence="4" id="KW-0808">Transferase</keyword>
<keyword evidence="5" id="KW-0812">Transmembrane</keyword>
<evidence type="ECO:0000256" key="6">
    <source>
        <dbReference type="ARBA" id="ARBA00022723"/>
    </source>
</evidence>
<keyword evidence="8" id="KW-0833">Ubl conjugation pathway</keyword>
<evidence type="ECO:0000256" key="10">
    <source>
        <dbReference type="ARBA" id="ARBA00022989"/>
    </source>
</evidence>
<keyword evidence="11" id="KW-0472">Membrane</keyword>
<protein>
    <recommendedName>
        <fullName evidence="3">RING-type E3 ubiquitin transferase</fullName>
        <ecNumber evidence="3">2.3.2.27</ecNumber>
    </recommendedName>
</protein>
<evidence type="ECO:0000256" key="2">
    <source>
        <dbReference type="ARBA" id="ARBA00004141"/>
    </source>
</evidence>
<keyword evidence="16" id="KW-1185">Reference proteome</keyword>
<dbReference type="GO" id="GO:0004842">
    <property type="term" value="F:ubiquitin-protein transferase activity"/>
    <property type="evidence" value="ECO:0000318"/>
    <property type="project" value="GO_Central"/>
</dbReference>
<dbReference type="InterPro" id="IPR022170">
    <property type="entry name" value="MUL1-like"/>
</dbReference>
<feature type="chain" id="PRO_5014500948" description="RING-type E3 ubiquitin transferase" evidence="12">
    <location>
        <begin position="18"/>
        <end position="442"/>
    </location>
</feature>
<dbReference type="HOGENOM" id="CLU_620196_0_0_1"/>
<sequence length="442" mass="49633">MFMFCIMLTILHVNVQGGDSCSTVNLEETPVSKVGAKRLTDRIESLDALRDEIGDASITKPAKMVRVKIEPKEMRLITNLTKEIGRELYRYVTLVDPACNQFEYYAYTYLRSSLLVALMEPFLVFGGITCFAAAAAYVSARTSDKDAEILKSVTRVNQLKDLAQLLDAEKLPMVVSISGEVAFETPIKCKISGLSGVIVDESVEEHYLKKVERKEKCECAIEHKKTCSYADSFFDKNDVFSWTQHSRLISSIPKEVPWYLDDGTDRVHVVPLILYYLLKDQNLSRLKYRAISKMKSTDHAYFDMKSYFQILGLKRIERVLLVGTSLNVVGEASKDDDGTVRIQRPLKGPFYVSGKTIDENIANFVDYARYCKDNSVALTMIGACLLAASTVIILEGGVALKCEKAEPKRLGARISNLAVNSKLNSLERLTCITQEMYIPKQI</sequence>